<gene>
    <name evidence="1" type="ORF">HPB49_024889</name>
</gene>
<protein>
    <submittedName>
        <fullName evidence="1">Uncharacterized protein</fullName>
    </submittedName>
</protein>
<dbReference type="EMBL" id="CM023479">
    <property type="protein sequence ID" value="KAH7975202.1"/>
    <property type="molecule type" value="Genomic_DNA"/>
</dbReference>
<organism evidence="1 2">
    <name type="scientific">Dermacentor silvarum</name>
    <name type="common">Tick</name>
    <dbReference type="NCBI Taxonomy" id="543639"/>
    <lineage>
        <taxon>Eukaryota</taxon>
        <taxon>Metazoa</taxon>
        <taxon>Ecdysozoa</taxon>
        <taxon>Arthropoda</taxon>
        <taxon>Chelicerata</taxon>
        <taxon>Arachnida</taxon>
        <taxon>Acari</taxon>
        <taxon>Parasitiformes</taxon>
        <taxon>Ixodida</taxon>
        <taxon>Ixodoidea</taxon>
        <taxon>Ixodidae</taxon>
        <taxon>Rhipicephalinae</taxon>
        <taxon>Dermacentor</taxon>
    </lineage>
</organism>
<comment type="caution">
    <text evidence="1">The sequence shown here is derived from an EMBL/GenBank/DDBJ whole genome shotgun (WGS) entry which is preliminary data.</text>
</comment>
<proteinExistence type="predicted"/>
<sequence>MSRKRRSLTLDEKLKILKFVDENPTAKRKVLARQLDIPISTLVTLVGRRESIEANVQRFDPSCRTTRSGRHKKLDDFMFSWMSDSEARPSLEEMREMAEAVASSMGIDGFTASTGWLSRFRKRHGFARCKKRPPAQRRDPSSTERRTGEPDDLVAFLQVREQYHPRNVYVVGWSQLYYALLPSDLAQPDAGDELLGLDTFHATVPRREPRVGVILGVNEDCTDRLAPWVVGRRWNPRNLRGICNPPCNYFASAEDVSRCPIDALEQYLVSVDSRMRAEKRVVAVFLAQDLAEAAAAKCDFTNIRLYSLARGVLATNDQNPLHVGILRCFKDLYRTFLLKRLTILADQPEEARPTLLVAMSLVATSWDSLEQDVVRAAFKACGFRGCILSHLAAGEPVKDEAMADATDADSGPSDNYVQADEELVFDELVVKSEPCEATDVQADEKPLYVEVQVKIEPAEAVDETSASDEPLVGDEGQTQRVVTERDALKALDTIRLFLCHNECDEQTLKAYRALESRFYNTLFK</sequence>
<dbReference type="Proteomes" id="UP000821865">
    <property type="component" value="Chromosome 10"/>
</dbReference>
<keyword evidence="2" id="KW-1185">Reference proteome</keyword>
<evidence type="ECO:0000313" key="2">
    <source>
        <dbReference type="Proteomes" id="UP000821865"/>
    </source>
</evidence>
<accession>A0ACB8DR86</accession>
<evidence type="ECO:0000313" key="1">
    <source>
        <dbReference type="EMBL" id="KAH7975202.1"/>
    </source>
</evidence>
<reference evidence="1" key="1">
    <citation type="submission" date="2020-05" db="EMBL/GenBank/DDBJ databases">
        <title>Large-scale comparative analyses of tick genomes elucidate their genetic diversity and vector capacities.</title>
        <authorList>
            <person name="Jia N."/>
            <person name="Wang J."/>
            <person name="Shi W."/>
            <person name="Du L."/>
            <person name="Sun Y."/>
            <person name="Zhan W."/>
            <person name="Jiang J."/>
            <person name="Wang Q."/>
            <person name="Zhang B."/>
            <person name="Ji P."/>
            <person name="Sakyi L.B."/>
            <person name="Cui X."/>
            <person name="Yuan T."/>
            <person name="Jiang B."/>
            <person name="Yang W."/>
            <person name="Lam T.T.-Y."/>
            <person name="Chang Q."/>
            <person name="Ding S."/>
            <person name="Wang X."/>
            <person name="Zhu J."/>
            <person name="Ruan X."/>
            <person name="Zhao L."/>
            <person name="Wei J."/>
            <person name="Que T."/>
            <person name="Du C."/>
            <person name="Cheng J."/>
            <person name="Dai P."/>
            <person name="Han X."/>
            <person name="Huang E."/>
            <person name="Gao Y."/>
            <person name="Liu J."/>
            <person name="Shao H."/>
            <person name="Ye R."/>
            <person name="Li L."/>
            <person name="Wei W."/>
            <person name="Wang X."/>
            <person name="Wang C."/>
            <person name="Yang T."/>
            <person name="Huo Q."/>
            <person name="Li W."/>
            <person name="Guo W."/>
            <person name="Chen H."/>
            <person name="Zhou L."/>
            <person name="Ni X."/>
            <person name="Tian J."/>
            <person name="Zhou Y."/>
            <person name="Sheng Y."/>
            <person name="Liu T."/>
            <person name="Pan Y."/>
            <person name="Xia L."/>
            <person name="Li J."/>
            <person name="Zhao F."/>
            <person name="Cao W."/>
        </authorList>
    </citation>
    <scope>NUCLEOTIDE SEQUENCE</scope>
    <source>
        <strain evidence="1">Dsil-2018</strain>
    </source>
</reference>
<name>A0ACB8DR86_DERSI</name>